<dbReference type="EMBL" id="CVRI01000059">
    <property type="protein sequence ID" value="CRL03507.1"/>
    <property type="molecule type" value="Genomic_DNA"/>
</dbReference>
<protein>
    <submittedName>
        <fullName evidence="1">CLUMA_CG016889, isoform A</fullName>
    </submittedName>
</protein>
<reference evidence="1 2" key="1">
    <citation type="submission" date="2015-04" db="EMBL/GenBank/DDBJ databases">
        <authorList>
            <person name="Syromyatnikov M.Y."/>
            <person name="Popov V.N."/>
        </authorList>
    </citation>
    <scope>NUCLEOTIDE SEQUENCE [LARGE SCALE GENOMIC DNA]</scope>
</reference>
<sequence>MKISKSWHVPPFSLGLGSTMKNISLKLSSKENYFCNAILRNIHKENLIKSTIVKEGRSKSQVKHLPNMHLISYRISSD</sequence>
<keyword evidence="2" id="KW-1185">Reference proteome</keyword>
<accession>A0A1J1ITD8</accession>
<dbReference type="AlphaFoldDB" id="A0A1J1ITD8"/>
<evidence type="ECO:0000313" key="2">
    <source>
        <dbReference type="Proteomes" id="UP000183832"/>
    </source>
</evidence>
<dbReference type="Proteomes" id="UP000183832">
    <property type="component" value="Unassembled WGS sequence"/>
</dbReference>
<organism evidence="1 2">
    <name type="scientific">Clunio marinus</name>
    <dbReference type="NCBI Taxonomy" id="568069"/>
    <lineage>
        <taxon>Eukaryota</taxon>
        <taxon>Metazoa</taxon>
        <taxon>Ecdysozoa</taxon>
        <taxon>Arthropoda</taxon>
        <taxon>Hexapoda</taxon>
        <taxon>Insecta</taxon>
        <taxon>Pterygota</taxon>
        <taxon>Neoptera</taxon>
        <taxon>Endopterygota</taxon>
        <taxon>Diptera</taxon>
        <taxon>Nematocera</taxon>
        <taxon>Chironomoidea</taxon>
        <taxon>Chironomidae</taxon>
        <taxon>Clunio</taxon>
    </lineage>
</organism>
<name>A0A1J1ITD8_9DIPT</name>
<gene>
    <name evidence="1" type="ORF">CLUMA_CG016889</name>
</gene>
<evidence type="ECO:0000313" key="1">
    <source>
        <dbReference type="EMBL" id="CRL03507.1"/>
    </source>
</evidence>
<proteinExistence type="predicted"/>